<proteinExistence type="inferred from homology"/>
<evidence type="ECO:0000313" key="15">
    <source>
        <dbReference type="EMBL" id="RLJ67932.1"/>
    </source>
</evidence>
<evidence type="ECO:0000259" key="14">
    <source>
        <dbReference type="SMART" id="SM00965"/>
    </source>
</evidence>
<dbReference type="Pfam" id="PF03958">
    <property type="entry name" value="Secretin_N"/>
    <property type="match status" value="1"/>
</dbReference>
<comment type="similarity">
    <text evidence="2">Belongs to the bacterial secretin family. PilQ subfamily.</text>
</comment>
<organism evidence="15 16">
    <name type="scientific">Sulfurisoma sediminicola</name>
    <dbReference type="NCBI Taxonomy" id="1381557"/>
    <lineage>
        <taxon>Bacteria</taxon>
        <taxon>Pseudomonadati</taxon>
        <taxon>Pseudomonadota</taxon>
        <taxon>Betaproteobacteria</taxon>
        <taxon>Nitrosomonadales</taxon>
        <taxon>Sterolibacteriaceae</taxon>
        <taxon>Sulfurisoma</taxon>
    </lineage>
</organism>
<keyword evidence="6" id="KW-0653">Protein transport</keyword>
<keyword evidence="4 12" id="KW-0813">Transport</keyword>
<keyword evidence="5 13" id="KW-0732">Signal</keyword>
<sequence>MSPMTPMTNIAPIFRRVLLALLLLPSFVLAQGNSIDTLQVGQHEGQTVVKIGLRQALTAPPSSFSVADPARIVFDFPQASNGLGRNVQEVDQGELRSVNIVQAGDRTRLVLNLKKMAPFETKLEGGFVLVTLQSAGALATPVAVADKPTQHFPEVKSKVDQEHSIRDVTFRRGATGEGVVTIDLTDANTGIDVRQQGSNLIVDFQKTKLPENLRRKMDVMDFATPVTAVTTSTVGNNVRVTIAPTGLWEHAAYQSDNQFVLQVKPLKEDPNKLFQGSQQRGYQGEKISLNFQNIPLRELLYVFADITGFNIVVADNVAGNVSLRLNDVPWDQALEIVMQQQNLAMRKNGNVMQIGRAADLTRQEEDALKARQAIGDIEPTKTESIQINYQKADAISKLLTDAKQPVLSKRGTAVVDAYTNRVFVTDTPTRLNAVRELITAIDIPARQVLIEAKFVVARKTFGLNLGARVSFLNEKDTFLRRRDPSILAANAANPMSFQPGYSGGNTFRFALFNADATRIINLELQASEVDTTAKTISSPRVVAENNAPAKISSGTTYYMTIPASGNTQASSVTIDATLALTVTPQITPDGRVKMRLQVQDKSLASAPTIAGADVNTREISTDATVDNGGTLVLGGVSKVESTERVDKVPFLGDLPILGALFRTKNTTSEDTELLVFITPRILDQKIAF</sequence>
<dbReference type="InterPro" id="IPR005644">
    <property type="entry name" value="NolW-like"/>
</dbReference>
<evidence type="ECO:0000256" key="6">
    <source>
        <dbReference type="ARBA" id="ARBA00022927"/>
    </source>
</evidence>
<dbReference type="PANTHER" id="PTHR30604:SF1">
    <property type="entry name" value="DNA UTILIZATION PROTEIN HOFQ"/>
    <property type="match status" value="1"/>
</dbReference>
<evidence type="ECO:0000256" key="7">
    <source>
        <dbReference type="ARBA" id="ARBA00023136"/>
    </source>
</evidence>
<evidence type="ECO:0000256" key="4">
    <source>
        <dbReference type="ARBA" id="ARBA00022448"/>
    </source>
</evidence>
<dbReference type="Gene3D" id="3.30.1370.130">
    <property type="match status" value="1"/>
</dbReference>
<evidence type="ECO:0000256" key="13">
    <source>
        <dbReference type="SAM" id="SignalP"/>
    </source>
</evidence>
<dbReference type="InterPro" id="IPR038591">
    <property type="entry name" value="NolW-like_sf"/>
</dbReference>
<dbReference type="Proteomes" id="UP000268908">
    <property type="component" value="Unassembled WGS sequence"/>
</dbReference>
<feature type="signal peptide" evidence="13">
    <location>
        <begin position="1"/>
        <end position="30"/>
    </location>
</feature>
<dbReference type="InterPro" id="IPR004845">
    <property type="entry name" value="T2SS_GspD_CS"/>
</dbReference>
<keyword evidence="16" id="KW-1185">Reference proteome</keyword>
<evidence type="ECO:0000256" key="8">
    <source>
        <dbReference type="ARBA" id="ARBA00023237"/>
    </source>
</evidence>
<protein>
    <recommendedName>
        <fullName evidence="3">Type IV pilus biogenesis and competence protein PilQ</fullName>
    </recommendedName>
</protein>
<evidence type="ECO:0000256" key="3">
    <source>
        <dbReference type="ARBA" id="ARBA00014124"/>
    </source>
</evidence>
<evidence type="ECO:0000256" key="5">
    <source>
        <dbReference type="ARBA" id="ARBA00022729"/>
    </source>
</evidence>
<comment type="caution">
    <text evidence="15">The sequence shown here is derived from an EMBL/GenBank/DDBJ whole genome shotgun (WGS) entry which is preliminary data.</text>
</comment>
<keyword evidence="8" id="KW-0998">Cell outer membrane</keyword>
<name>A0A497XJ20_9PROT</name>
<dbReference type="InterPro" id="IPR021731">
    <property type="entry name" value="AMIN_dom"/>
</dbReference>
<dbReference type="InterPro" id="IPR001775">
    <property type="entry name" value="GspD/PilQ"/>
</dbReference>
<dbReference type="PRINTS" id="PR01032">
    <property type="entry name" value="PHAGEIV"/>
</dbReference>
<gene>
    <name evidence="15" type="ORF">DFR35_0486</name>
</gene>
<dbReference type="InterPro" id="IPR011662">
    <property type="entry name" value="Secretin/TonB_short_N"/>
</dbReference>
<evidence type="ECO:0000256" key="11">
    <source>
        <dbReference type="ARBA" id="ARBA00025897"/>
    </source>
</evidence>
<comment type="subunit">
    <text evidence="11">Homododecamer. Tetramer of trimer.</text>
</comment>
<evidence type="ECO:0000256" key="12">
    <source>
        <dbReference type="RuleBase" id="RU004004"/>
    </source>
</evidence>
<dbReference type="GO" id="GO:0030420">
    <property type="term" value="P:establishment of competence for transformation"/>
    <property type="evidence" value="ECO:0007669"/>
    <property type="project" value="UniProtKB-KW"/>
</dbReference>
<dbReference type="OrthoDB" id="9779724at2"/>
<dbReference type="InterPro" id="IPR004846">
    <property type="entry name" value="T2SS/T3SS_dom"/>
</dbReference>
<feature type="domain" description="Secretin/TonB short N-terminal" evidence="14">
    <location>
        <begin position="309"/>
        <end position="357"/>
    </location>
</feature>
<dbReference type="NCBIfam" id="TIGR02515">
    <property type="entry name" value="IV_pilus_PilQ"/>
    <property type="match status" value="1"/>
</dbReference>
<reference evidence="15 16" key="1">
    <citation type="submission" date="2018-10" db="EMBL/GenBank/DDBJ databases">
        <title>Genomic Encyclopedia of Type Strains, Phase IV (KMG-IV): sequencing the most valuable type-strain genomes for metagenomic binning, comparative biology and taxonomic classification.</title>
        <authorList>
            <person name="Goeker M."/>
        </authorList>
    </citation>
    <scope>NUCLEOTIDE SEQUENCE [LARGE SCALE GENOMIC DNA]</scope>
    <source>
        <strain evidence="15 16">DSM 26916</strain>
    </source>
</reference>
<dbReference type="PROSITE" id="PS00875">
    <property type="entry name" value="T2SP_D"/>
    <property type="match status" value="1"/>
</dbReference>
<comment type="subcellular location">
    <subcellularLocation>
        <location evidence="1 12">Cell outer membrane</location>
    </subcellularLocation>
</comment>
<dbReference type="Gene3D" id="3.30.1370.120">
    <property type="match status" value="1"/>
</dbReference>
<comment type="function">
    <text evidence="10">Required for type IV pilus biogenesis and competence. Could function as a pore for exit of the pilus but also as a channel for entry of heme and antimicrobial agents and uptake of transforming DNA.</text>
</comment>
<dbReference type="RefSeq" id="WP_121239877.1">
    <property type="nucleotide sequence ID" value="NZ_RCCI01000004.1"/>
</dbReference>
<keyword evidence="7" id="KW-0472">Membrane</keyword>
<dbReference type="PANTHER" id="PTHR30604">
    <property type="entry name" value="PROTEIN TRANSPORT PROTEIN HOFQ"/>
    <property type="match status" value="1"/>
</dbReference>
<evidence type="ECO:0000256" key="10">
    <source>
        <dbReference type="ARBA" id="ARBA00024678"/>
    </source>
</evidence>
<dbReference type="Gene3D" id="2.60.40.3500">
    <property type="match status" value="1"/>
</dbReference>
<dbReference type="Pfam" id="PF00263">
    <property type="entry name" value="Secretin"/>
    <property type="match status" value="1"/>
</dbReference>
<dbReference type="Gene3D" id="2.60.40.3470">
    <property type="match status" value="1"/>
</dbReference>
<dbReference type="InterPro" id="IPR051808">
    <property type="entry name" value="Type_IV_pilus_biogenesis"/>
</dbReference>
<evidence type="ECO:0000313" key="16">
    <source>
        <dbReference type="Proteomes" id="UP000268908"/>
    </source>
</evidence>
<dbReference type="GO" id="GO:0009279">
    <property type="term" value="C:cell outer membrane"/>
    <property type="evidence" value="ECO:0007669"/>
    <property type="project" value="UniProtKB-SubCell"/>
</dbReference>
<evidence type="ECO:0000256" key="1">
    <source>
        <dbReference type="ARBA" id="ARBA00004442"/>
    </source>
</evidence>
<dbReference type="Pfam" id="PF11741">
    <property type="entry name" value="AMIN"/>
    <property type="match status" value="2"/>
</dbReference>
<evidence type="ECO:0000256" key="9">
    <source>
        <dbReference type="ARBA" id="ARBA00023287"/>
    </source>
</evidence>
<keyword evidence="9" id="KW-0178">Competence</keyword>
<dbReference type="SMART" id="SM00965">
    <property type="entry name" value="STN"/>
    <property type="match status" value="1"/>
</dbReference>
<evidence type="ECO:0000256" key="2">
    <source>
        <dbReference type="ARBA" id="ARBA00006304"/>
    </source>
</evidence>
<feature type="chain" id="PRO_5019812885" description="Type IV pilus biogenesis and competence protein PilQ" evidence="13">
    <location>
        <begin position="31"/>
        <end position="688"/>
    </location>
</feature>
<dbReference type="EMBL" id="RCCI01000004">
    <property type="protein sequence ID" value="RLJ67932.1"/>
    <property type="molecule type" value="Genomic_DNA"/>
</dbReference>
<dbReference type="GO" id="GO:0009306">
    <property type="term" value="P:protein secretion"/>
    <property type="evidence" value="ECO:0007669"/>
    <property type="project" value="InterPro"/>
</dbReference>
<dbReference type="AlphaFoldDB" id="A0A497XJ20"/>
<accession>A0A497XJ20</accession>
<dbReference type="PRINTS" id="PR00811">
    <property type="entry name" value="BCTERIALGSPD"/>
</dbReference>
<dbReference type="InterPro" id="IPR013355">
    <property type="entry name" value="Pilus_4_PilQ"/>
</dbReference>